<dbReference type="Pfam" id="PF21368">
    <property type="entry name" value="AI2M-like_HNH"/>
    <property type="match status" value="1"/>
</dbReference>
<dbReference type="eggNOG" id="COG3344">
    <property type="taxonomic scope" value="Bacteria"/>
</dbReference>
<evidence type="ECO:0000313" key="3">
    <source>
        <dbReference type="Proteomes" id="UP000016662"/>
    </source>
</evidence>
<dbReference type="STRING" id="411473.RUMCAL_03194"/>
<dbReference type="InterPro" id="IPR049030">
    <property type="entry name" value="AI2M-like_HNH"/>
</dbReference>
<accession>U2LF84</accession>
<organism evidence="2 3">
    <name type="scientific">Ruminococcus callidus ATCC 27760</name>
    <dbReference type="NCBI Taxonomy" id="411473"/>
    <lineage>
        <taxon>Bacteria</taxon>
        <taxon>Bacillati</taxon>
        <taxon>Bacillota</taxon>
        <taxon>Clostridia</taxon>
        <taxon>Eubacteriales</taxon>
        <taxon>Oscillospiraceae</taxon>
        <taxon>Ruminococcus</taxon>
    </lineage>
</organism>
<dbReference type="Pfam" id="PF01348">
    <property type="entry name" value="Intron_maturas2"/>
    <property type="match status" value="1"/>
</dbReference>
<protein>
    <submittedName>
        <fullName evidence="2">Group II intron-encoded protein LtrA</fullName>
    </submittedName>
</protein>
<sequence length="604" mass="70426">MKGRRILMNPTSEILERVNKSSSEHHDGVFTRLFRYLLREDIYFAAYQKLYANSGAMTPGSDNDTADGFSAEYVHELIEELRSGKYKPKPVRREYIKKQNGKMRPLGIPSFRDKLLQEAVRMFLEAIYEPLFYDQSHGFRPERSCHTALDQIKTNFRSVKWFIEGDIKGCFDNIDHAVLIKTLEVKIKDSRFINIIRAFLKAGYVEDFQYHTTISGTPQGGIISPILANIYLHELDRKVMKLKEKFDKQSTRHQTPEYLHLAKRRQTLQKKIDRVKGEERELAIKEYKAVCNQKLKTPARMSDDKKLVYCRYADDFLIGISGSREDCEEIKEILREFLSTQYHLELSAEKTKITHSAERVRFLGYDVAVRRSQKIKKKANGVKQRTLNNSVELTVPLEDKIMQFLFKNDIIEQKPNGEIWAVCVPRLRHLSEVDIVNRYNAQIRGICNYYCLAANYDKLNYFRYLMEYSCLKTLASKSNSTTRKIIQKYRHDGKWAIPHEVKGGIKYAKLVSLADCKAGKLMSDKDPWQYKSFDPKKLSQYVRLSAGVCELCGDNSDSCCIYHAGKMKNLKSTTEWGKKMLHMRRKTLIVCPKCFKKIHREQNK</sequence>
<dbReference type="GO" id="GO:0006397">
    <property type="term" value="P:mRNA processing"/>
    <property type="evidence" value="ECO:0007669"/>
    <property type="project" value="InterPro"/>
</dbReference>
<dbReference type="EMBL" id="AWVF01000417">
    <property type="protein sequence ID" value="ERJ88104.1"/>
    <property type="molecule type" value="Genomic_DNA"/>
</dbReference>
<dbReference type="Pfam" id="PF00078">
    <property type="entry name" value="RVT_1"/>
    <property type="match status" value="2"/>
</dbReference>
<dbReference type="CDD" id="cd01651">
    <property type="entry name" value="RT_G2_intron"/>
    <property type="match status" value="1"/>
</dbReference>
<dbReference type="PATRIC" id="fig|411473.3.peg.2675"/>
<feature type="domain" description="Reverse transcriptase" evidence="1">
    <location>
        <begin position="77"/>
        <end position="367"/>
    </location>
</feature>
<dbReference type="HOGENOM" id="CLU_013584_3_1_9"/>
<dbReference type="SUPFAM" id="SSF56672">
    <property type="entry name" value="DNA/RNA polymerases"/>
    <property type="match status" value="1"/>
</dbReference>
<dbReference type="AlphaFoldDB" id="U2LF84"/>
<dbReference type="InterPro" id="IPR000477">
    <property type="entry name" value="RT_dom"/>
</dbReference>
<dbReference type="InterPro" id="IPR043502">
    <property type="entry name" value="DNA/RNA_pol_sf"/>
</dbReference>
<dbReference type="PROSITE" id="PS50878">
    <property type="entry name" value="RT_POL"/>
    <property type="match status" value="1"/>
</dbReference>
<dbReference type="PANTHER" id="PTHR34047:SF8">
    <property type="entry name" value="PROTEIN YKFC"/>
    <property type="match status" value="1"/>
</dbReference>
<dbReference type="InterPro" id="IPR024937">
    <property type="entry name" value="Domain_X"/>
</dbReference>
<name>U2LF84_9FIRM</name>
<keyword evidence="3" id="KW-1185">Reference proteome</keyword>
<evidence type="ECO:0000259" key="1">
    <source>
        <dbReference type="PROSITE" id="PS50878"/>
    </source>
</evidence>
<dbReference type="PANTHER" id="PTHR34047">
    <property type="entry name" value="NUCLEAR INTRON MATURASE 1, MITOCHONDRIAL-RELATED"/>
    <property type="match status" value="1"/>
</dbReference>
<proteinExistence type="predicted"/>
<evidence type="ECO:0000313" key="2">
    <source>
        <dbReference type="EMBL" id="ERJ88104.1"/>
    </source>
</evidence>
<dbReference type="Proteomes" id="UP000016662">
    <property type="component" value="Unassembled WGS sequence"/>
</dbReference>
<comment type="caution">
    <text evidence="2">The sequence shown here is derived from an EMBL/GenBank/DDBJ whole genome shotgun (WGS) entry which is preliminary data.</text>
</comment>
<reference evidence="2 3" key="1">
    <citation type="submission" date="2013-07" db="EMBL/GenBank/DDBJ databases">
        <authorList>
            <person name="Weinstock G."/>
            <person name="Sodergren E."/>
            <person name="Wylie T."/>
            <person name="Fulton L."/>
            <person name="Fulton R."/>
            <person name="Fronick C."/>
            <person name="O'Laughlin M."/>
            <person name="Godfrey J."/>
            <person name="Miner T."/>
            <person name="Herter B."/>
            <person name="Appelbaum E."/>
            <person name="Cordes M."/>
            <person name="Lek S."/>
            <person name="Wollam A."/>
            <person name="Pepin K.H."/>
            <person name="Palsikar V.B."/>
            <person name="Mitreva M."/>
            <person name="Wilson R.K."/>
        </authorList>
    </citation>
    <scope>NUCLEOTIDE SEQUENCE [LARGE SCALE GENOMIC DNA]</scope>
    <source>
        <strain evidence="2 3">ATCC 27760</strain>
    </source>
</reference>
<dbReference type="InterPro" id="IPR051083">
    <property type="entry name" value="GrpII_Intron_Splice-Mob/Def"/>
</dbReference>
<gene>
    <name evidence="2" type="ORF">RUMCAL_03194</name>
</gene>